<dbReference type="RefSeq" id="WP_013489277.1">
    <property type="nucleotide sequence ID" value="NC_014829.1"/>
</dbReference>
<keyword evidence="4 5" id="KW-0560">Oxidoreductase</keyword>
<name>E6TVC7_EVAC2</name>
<evidence type="ECO:0000256" key="4">
    <source>
        <dbReference type="ARBA" id="ARBA00023002"/>
    </source>
</evidence>
<dbReference type="Proteomes" id="UP000001401">
    <property type="component" value="Chromosome"/>
</dbReference>
<keyword evidence="3 5" id="KW-0288">FMN</keyword>
<sequence>MNDVIETILNHRSIRSFVDEPLCSEQIKTIVRAAQMASTSSYIQAYTIIGVKNKTTKATLAELAGNQPYVEKNGHFFLFCADLHRHEVSGKIENVNVSKSLESTEKLLVSIVDASLAAQNATLAAESMGLGICYIGGIRNNIDKVAELLKLPSYVIPLFGLAVGVPEKDTEQKPRLPFDNIYHEEEYLQDETTYINHLDEYNKTVSAYYERRTKGKRSDRWTEQMADMLKEAKRTHMKTFLQNKGFMRD</sequence>
<dbReference type="Gene3D" id="3.40.109.10">
    <property type="entry name" value="NADH Oxidase"/>
    <property type="match status" value="1"/>
</dbReference>
<gene>
    <name evidence="7" type="ordered locus">Bcell_2689</name>
</gene>
<dbReference type="AlphaFoldDB" id="E6TVC7"/>
<evidence type="ECO:0000256" key="5">
    <source>
        <dbReference type="PIRNR" id="PIRNR005426"/>
    </source>
</evidence>
<dbReference type="EMBL" id="CP002394">
    <property type="protein sequence ID" value="ADU30944.1"/>
    <property type="molecule type" value="Genomic_DNA"/>
</dbReference>
<evidence type="ECO:0000256" key="1">
    <source>
        <dbReference type="ARBA" id="ARBA00008366"/>
    </source>
</evidence>
<evidence type="ECO:0000256" key="3">
    <source>
        <dbReference type="ARBA" id="ARBA00022643"/>
    </source>
</evidence>
<accession>E6TVC7</accession>
<feature type="domain" description="Nitroreductase" evidence="6">
    <location>
        <begin position="8"/>
        <end position="164"/>
    </location>
</feature>
<keyword evidence="5" id="KW-0521">NADP</keyword>
<dbReference type="GO" id="GO:0016491">
    <property type="term" value="F:oxidoreductase activity"/>
    <property type="evidence" value="ECO:0007669"/>
    <property type="project" value="UniProtKB-UniRule"/>
</dbReference>
<dbReference type="PANTHER" id="PTHR43425:SF3">
    <property type="entry name" value="NADPH-DEPENDENT OXIDOREDUCTASE"/>
    <property type="match status" value="1"/>
</dbReference>
<keyword evidence="2 5" id="KW-0285">Flavoprotein</keyword>
<proteinExistence type="inferred from homology"/>
<dbReference type="STRING" id="649639.Bcell_2689"/>
<dbReference type="KEGG" id="bco:Bcell_2689"/>
<dbReference type="InterPro" id="IPR000415">
    <property type="entry name" value="Nitroreductase-like"/>
</dbReference>
<dbReference type="SUPFAM" id="SSF55469">
    <property type="entry name" value="FMN-dependent nitroreductase-like"/>
    <property type="match status" value="1"/>
</dbReference>
<dbReference type="eggNOG" id="COG0778">
    <property type="taxonomic scope" value="Bacteria"/>
</dbReference>
<organism evidence="7 8">
    <name type="scientific">Evansella cellulosilytica (strain ATCC 21833 / DSM 2522 / FERM P-1141 / JCM 9156 / N-4)</name>
    <name type="common">Bacillus cellulosilyticus</name>
    <dbReference type="NCBI Taxonomy" id="649639"/>
    <lineage>
        <taxon>Bacteria</taxon>
        <taxon>Bacillati</taxon>
        <taxon>Bacillota</taxon>
        <taxon>Bacilli</taxon>
        <taxon>Bacillales</taxon>
        <taxon>Bacillaceae</taxon>
        <taxon>Evansella</taxon>
    </lineage>
</organism>
<evidence type="ECO:0000259" key="6">
    <source>
        <dbReference type="Pfam" id="PF00881"/>
    </source>
</evidence>
<evidence type="ECO:0000313" key="8">
    <source>
        <dbReference type="Proteomes" id="UP000001401"/>
    </source>
</evidence>
<evidence type="ECO:0000313" key="7">
    <source>
        <dbReference type="EMBL" id="ADU30944.1"/>
    </source>
</evidence>
<dbReference type="InterPro" id="IPR016446">
    <property type="entry name" value="Flavin_OxRdtase_Frp"/>
</dbReference>
<dbReference type="InterPro" id="IPR029479">
    <property type="entry name" value="Nitroreductase"/>
</dbReference>
<dbReference type="PANTHER" id="PTHR43425">
    <property type="entry name" value="OXYGEN-INSENSITIVE NADPH NITROREDUCTASE"/>
    <property type="match status" value="1"/>
</dbReference>
<dbReference type="CDD" id="cd02146">
    <property type="entry name" value="NfsA-like"/>
    <property type="match status" value="1"/>
</dbReference>
<evidence type="ECO:0000256" key="2">
    <source>
        <dbReference type="ARBA" id="ARBA00022630"/>
    </source>
</evidence>
<protein>
    <submittedName>
        <fullName evidence="7">Nitroreductase</fullName>
    </submittedName>
</protein>
<keyword evidence="8" id="KW-1185">Reference proteome</keyword>
<dbReference type="PIRSF" id="PIRSF005426">
    <property type="entry name" value="Frp"/>
    <property type="match status" value="1"/>
</dbReference>
<dbReference type="NCBIfam" id="NF008033">
    <property type="entry name" value="PRK10765.1"/>
    <property type="match status" value="1"/>
</dbReference>
<comment type="similarity">
    <text evidence="1 5">Belongs to the flavin oxidoreductase frp family.</text>
</comment>
<reference evidence="7" key="1">
    <citation type="submission" date="2010-12" db="EMBL/GenBank/DDBJ databases">
        <title>Complete sequence of Bacillus cellulosilyticus DSM 2522.</title>
        <authorList>
            <consortium name="US DOE Joint Genome Institute"/>
            <person name="Lucas S."/>
            <person name="Copeland A."/>
            <person name="Lapidus A."/>
            <person name="Cheng J.-F."/>
            <person name="Bruce D."/>
            <person name="Goodwin L."/>
            <person name="Pitluck S."/>
            <person name="Chertkov O."/>
            <person name="Detter J.C."/>
            <person name="Han C."/>
            <person name="Tapia R."/>
            <person name="Land M."/>
            <person name="Hauser L."/>
            <person name="Jeffries C."/>
            <person name="Kyrpides N."/>
            <person name="Ivanova N."/>
            <person name="Mikhailova N."/>
            <person name="Brumm P."/>
            <person name="Mead D."/>
            <person name="Woyke T."/>
        </authorList>
    </citation>
    <scope>NUCLEOTIDE SEQUENCE [LARGE SCALE GENOMIC DNA]</scope>
    <source>
        <strain evidence="7">DSM 2522</strain>
    </source>
</reference>
<dbReference type="Pfam" id="PF00881">
    <property type="entry name" value="Nitroreductase"/>
    <property type="match status" value="1"/>
</dbReference>
<dbReference type="OrthoDB" id="9775805at2"/>
<dbReference type="HOGENOM" id="CLU_070764_0_0_9"/>